<dbReference type="RefSeq" id="XP_029225248.1">
    <property type="nucleotide sequence ID" value="XM_029374630.1"/>
</dbReference>
<evidence type="ECO:0000259" key="1">
    <source>
        <dbReference type="PROSITE" id="PS50280"/>
    </source>
</evidence>
<gene>
    <name evidence="2" type="ORF">Tco025E_07771</name>
</gene>
<dbReference type="GO" id="GO:0005634">
    <property type="term" value="C:nucleus"/>
    <property type="evidence" value="ECO:0007669"/>
    <property type="project" value="TreeGrafter"/>
</dbReference>
<dbReference type="PANTHER" id="PTHR12197">
    <property type="entry name" value="HISTONE-LYSINE N-METHYLTRANSFERASE SMYD"/>
    <property type="match status" value="1"/>
</dbReference>
<keyword evidence="3" id="KW-1185">Reference proteome</keyword>
<sequence>MDTAEAAALHLTGIFEKMEVPCRVLNTSEKGKHVVATADIPAQRDLFEEAPIVSWPAQGYVALGVPFCTHCLRQRAAATDATEKQDDAAWRICDGCGSYFCSAKCESASKTAHRILCGALRQLREEEHAELPDADAGDGSDRPITKESLGRCVAWVVARIAASIKQQRFSGALLETQHTEQADSVARQLFHLACAPFNRLIDAPKGTEFSDVDAAAWYRTVESLLREPCRAALLEAASPPQSTSAAWAEEIVDALLRHDTLETFLGQMSLNSQAINGFVAHALPGAGAAAATPSVEWVLKGGAVFTLQSAFNHSCDPNLAVGTLDGTHEITLRTLRPVRSGEELTITYIPLLENSTAEQRQAKLRGYFFTCRCPRCQEGKY</sequence>
<protein>
    <recommendedName>
        <fullName evidence="1">SET domain-containing protein</fullName>
    </recommendedName>
</protein>
<dbReference type="InterPro" id="IPR046341">
    <property type="entry name" value="SET_dom_sf"/>
</dbReference>
<dbReference type="SUPFAM" id="SSF82199">
    <property type="entry name" value="SET domain"/>
    <property type="match status" value="1"/>
</dbReference>
<dbReference type="OrthoDB" id="265717at2759"/>
<proteinExistence type="predicted"/>
<dbReference type="PROSITE" id="PS50280">
    <property type="entry name" value="SET"/>
    <property type="match status" value="1"/>
</dbReference>
<dbReference type="Pfam" id="PF00856">
    <property type="entry name" value="SET"/>
    <property type="match status" value="1"/>
</dbReference>
<dbReference type="EMBL" id="MKKU01000636">
    <property type="protein sequence ID" value="RNF05454.1"/>
    <property type="molecule type" value="Genomic_DNA"/>
</dbReference>
<dbReference type="Gene3D" id="2.170.270.10">
    <property type="entry name" value="SET domain"/>
    <property type="match status" value="1"/>
</dbReference>
<dbReference type="InterPro" id="IPR050869">
    <property type="entry name" value="H3K4_H4K5_MeTrfase"/>
</dbReference>
<reference evidence="2 3" key="1">
    <citation type="journal article" date="2018" name="BMC Genomics">
        <title>Genomic comparison of Trypanosoma conorhini and Trypanosoma rangeli to Trypanosoma cruzi strains of high and low virulence.</title>
        <authorList>
            <person name="Bradwell K.R."/>
            <person name="Koparde V.N."/>
            <person name="Matveyev A.V."/>
            <person name="Serrano M.G."/>
            <person name="Alves J.M."/>
            <person name="Parikh H."/>
            <person name="Huang B."/>
            <person name="Lee V."/>
            <person name="Espinosa-Alvarez O."/>
            <person name="Ortiz P.A."/>
            <person name="Costa-Martins A.G."/>
            <person name="Teixeira M.M."/>
            <person name="Buck G.A."/>
        </authorList>
    </citation>
    <scope>NUCLEOTIDE SEQUENCE [LARGE SCALE GENOMIC DNA]</scope>
    <source>
        <strain evidence="2 3">025E</strain>
    </source>
</reference>
<dbReference type="PANTHER" id="PTHR12197:SF251">
    <property type="entry name" value="EG:BACR7C10.4 PROTEIN"/>
    <property type="match status" value="1"/>
</dbReference>
<dbReference type="SUPFAM" id="SSF144232">
    <property type="entry name" value="HIT/MYND zinc finger-like"/>
    <property type="match status" value="1"/>
</dbReference>
<name>A0A3R7L149_9TRYP</name>
<accession>A0A3R7L149</accession>
<dbReference type="InterPro" id="IPR001214">
    <property type="entry name" value="SET_dom"/>
</dbReference>
<organism evidence="2 3">
    <name type="scientific">Trypanosoma conorhini</name>
    <dbReference type="NCBI Taxonomy" id="83891"/>
    <lineage>
        <taxon>Eukaryota</taxon>
        <taxon>Discoba</taxon>
        <taxon>Euglenozoa</taxon>
        <taxon>Kinetoplastea</taxon>
        <taxon>Metakinetoplastina</taxon>
        <taxon>Trypanosomatida</taxon>
        <taxon>Trypanosomatidae</taxon>
        <taxon>Trypanosoma</taxon>
    </lineage>
</organism>
<dbReference type="Proteomes" id="UP000284403">
    <property type="component" value="Unassembled WGS sequence"/>
</dbReference>
<evidence type="ECO:0000313" key="2">
    <source>
        <dbReference type="EMBL" id="RNF05454.1"/>
    </source>
</evidence>
<dbReference type="AlphaFoldDB" id="A0A3R7L149"/>
<dbReference type="CDD" id="cd20071">
    <property type="entry name" value="SET_SMYD"/>
    <property type="match status" value="1"/>
</dbReference>
<dbReference type="GeneID" id="40321382"/>
<dbReference type="SMART" id="SM00317">
    <property type="entry name" value="SET"/>
    <property type="match status" value="1"/>
</dbReference>
<feature type="domain" description="SET" evidence="1">
    <location>
        <begin position="20"/>
        <end position="349"/>
    </location>
</feature>
<comment type="caution">
    <text evidence="2">The sequence shown here is derived from an EMBL/GenBank/DDBJ whole genome shotgun (WGS) entry which is preliminary data.</text>
</comment>
<evidence type="ECO:0000313" key="3">
    <source>
        <dbReference type="Proteomes" id="UP000284403"/>
    </source>
</evidence>